<comment type="caution">
    <text evidence="2">The sequence shown here is derived from an EMBL/GenBank/DDBJ whole genome shotgun (WGS) entry which is preliminary data.</text>
</comment>
<dbReference type="PANTHER" id="PTHR43344:SF14">
    <property type="entry name" value="HAD-IB FAMILY HYDROLASE"/>
    <property type="match status" value="1"/>
</dbReference>
<dbReference type="GO" id="GO:0006564">
    <property type="term" value="P:L-serine biosynthetic process"/>
    <property type="evidence" value="ECO:0007669"/>
    <property type="project" value="TreeGrafter"/>
</dbReference>
<dbReference type="Gene3D" id="1.20.1440.100">
    <property type="entry name" value="SG protein - dephosphorylation function"/>
    <property type="match status" value="1"/>
</dbReference>
<dbReference type="PANTHER" id="PTHR43344">
    <property type="entry name" value="PHOSPHOSERINE PHOSPHATASE"/>
    <property type="match status" value="1"/>
</dbReference>
<feature type="transmembrane region" description="Helical" evidence="1">
    <location>
        <begin position="39"/>
        <end position="60"/>
    </location>
</feature>
<dbReference type="NCBIfam" id="TIGR01488">
    <property type="entry name" value="HAD-SF-IB"/>
    <property type="match status" value="1"/>
</dbReference>
<dbReference type="EMBL" id="JAGGOB010000008">
    <property type="protein sequence ID" value="MBT2327924.1"/>
    <property type="molecule type" value="Genomic_DNA"/>
</dbReference>
<name>A0A944HEV4_PSEFL</name>
<keyword evidence="2" id="KW-0378">Hydrolase</keyword>
<keyword evidence="1" id="KW-0472">Membrane</keyword>
<dbReference type="InterPro" id="IPR023214">
    <property type="entry name" value="HAD_sf"/>
</dbReference>
<evidence type="ECO:0000313" key="2">
    <source>
        <dbReference type="EMBL" id="MBT2327924.1"/>
    </source>
</evidence>
<reference evidence="2" key="1">
    <citation type="submission" date="2021-03" db="EMBL/GenBank/DDBJ databases">
        <title>Genomic analysis provides insights into the functional capacity of soil bacteria communities inhabiting an altitudinal gradient in the Atacama Desert.</title>
        <authorList>
            <person name="Gonzalez M."/>
            <person name="Maldonado J."/>
            <person name="Maza F."/>
            <person name="Hodar C."/>
            <person name="Cortes M."/>
            <person name="Palma R."/>
            <person name="Andreani C."/>
            <person name="Gaete A."/>
            <person name="Vasquez-Dean J."/>
            <person name="Acuna V."/>
            <person name="Aguado M."/>
            <person name="Mandakovic D."/>
            <person name="Latorre M."/>
            <person name="Orellana A."/>
            <person name="Gutierrez R."/>
            <person name="Montecino M."/>
            <person name="Allende M."/>
            <person name="Maass A."/>
            <person name="Cambiazo V."/>
        </authorList>
    </citation>
    <scope>NUCLEOTIDE SEQUENCE</scope>
    <source>
        <strain evidence="2">ISL-25</strain>
    </source>
</reference>
<dbReference type="NCBIfam" id="TIGR01490">
    <property type="entry name" value="HAD-SF-IB-hyp1"/>
    <property type="match status" value="1"/>
</dbReference>
<sequence length="208" mass="23628">MPDQTQGKPVVAVFDFDRTLTDRHTFWRFLRRLIGGPRFTLVAISLIPTAVLLALKVIPLMTAREVMIRRCMTGVSAERYRALGVLFAQQDIPGWLNPEALARLKWHQAQGHRCLLISNSADVYLEPWGKAAGFEATSGSRFKEREGRLTGELEGPHCQAEEKVIRVRQILGNPQDYVIHAYGDSEGDRNLLEMAEYPYYRSFAQPVQ</sequence>
<protein>
    <submittedName>
        <fullName evidence="2">HAD family hydrolase</fullName>
    </submittedName>
</protein>
<dbReference type="InterPro" id="IPR036412">
    <property type="entry name" value="HAD-like_sf"/>
</dbReference>
<keyword evidence="1" id="KW-1133">Transmembrane helix</keyword>
<organism evidence="2 3">
    <name type="scientific">Pseudomonas fluorescens</name>
    <dbReference type="NCBI Taxonomy" id="294"/>
    <lineage>
        <taxon>Bacteria</taxon>
        <taxon>Pseudomonadati</taxon>
        <taxon>Pseudomonadota</taxon>
        <taxon>Gammaproteobacteria</taxon>
        <taxon>Pseudomonadales</taxon>
        <taxon>Pseudomonadaceae</taxon>
        <taxon>Pseudomonas</taxon>
    </lineage>
</organism>
<evidence type="ECO:0000256" key="1">
    <source>
        <dbReference type="SAM" id="Phobius"/>
    </source>
</evidence>
<proteinExistence type="predicted"/>
<gene>
    <name evidence="2" type="ORF">J7E47_04245</name>
</gene>
<dbReference type="InterPro" id="IPR050582">
    <property type="entry name" value="HAD-like_SerB"/>
</dbReference>
<dbReference type="AlphaFoldDB" id="A0A944HEV4"/>
<evidence type="ECO:0000313" key="3">
    <source>
        <dbReference type="Proteomes" id="UP000692896"/>
    </source>
</evidence>
<dbReference type="Gene3D" id="3.40.50.1000">
    <property type="entry name" value="HAD superfamily/HAD-like"/>
    <property type="match status" value="1"/>
</dbReference>
<dbReference type="Pfam" id="PF12710">
    <property type="entry name" value="HAD"/>
    <property type="match status" value="1"/>
</dbReference>
<dbReference type="GO" id="GO:0036424">
    <property type="term" value="F:L-phosphoserine phosphatase activity"/>
    <property type="evidence" value="ECO:0007669"/>
    <property type="project" value="TreeGrafter"/>
</dbReference>
<dbReference type="GO" id="GO:0000287">
    <property type="term" value="F:magnesium ion binding"/>
    <property type="evidence" value="ECO:0007669"/>
    <property type="project" value="TreeGrafter"/>
</dbReference>
<dbReference type="GO" id="GO:0005737">
    <property type="term" value="C:cytoplasm"/>
    <property type="evidence" value="ECO:0007669"/>
    <property type="project" value="TreeGrafter"/>
</dbReference>
<keyword evidence="1" id="KW-0812">Transmembrane</keyword>
<accession>A0A944HEV4</accession>
<dbReference type="RefSeq" id="WP_214917397.1">
    <property type="nucleotide sequence ID" value="NZ_JAGGNX010000019.1"/>
</dbReference>
<dbReference type="InterPro" id="IPR006385">
    <property type="entry name" value="HAD_hydro_SerB1"/>
</dbReference>
<dbReference type="CDD" id="cd02612">
    <property type="entry name" value="HAD_PGPPase"/>
    <property type="match status" value="1"/>
</dbReference>
<dbReference type="Proteomes" id="UP000692896">
    <property type="component" value="Unassembled WGS sequence"/>
</dbReference>
<dbReference type="SUPFAM" id="SSF56784">
    <property type="entry name" value="HAD-like"/>
    <property type="match status" value="1"/>
</dbReference>